<protein>
    <submittedName>
        <fullName evidence="2">DUF559 domain-containing protein</fullName>
    </submittedName>
</protein>
<dbReference type="Pfam" id="PF04480">
    <property type="entry name" value="DUF559"/>
    <property type="match status" value="1"/>
</dbReference>
<dbReference type="AlphaFoldDB" id="A0A7C9HWT2"/>
<accession>A0A7C9HWT2</accession>
<dbReference type="OrthoDB" id="4701311at2"/>
<dbReference type="EMBL" id="WODA01000003">
    <property type="protein sequence ID" value="MUN06040.1"/>
    <property type="molecule type" value="Genomic_DNA"/>
</dbReference>
<dbReference type="Gene3D" id="3.40.960.10">
    <property type="entry name" value="VSR Endonuclease"/>
    <property type="match status" value="1"/>
</dbReference>
<proteinExistence type="predicted"/>
<sequence length="94" mass="10491">MGTPVDGLIGTRLVIQLDGYGPHSSRAQRNRDLEQDERLRRSGYIVLRFSGDQVRWKWPMIEAAVLEIVAAGRHLAAVPRRRSARPTEASRAAG</sequence>
<name>A0A7C9HWT2_9MICO</name>
<organism evidence="2 3">
    <name type="scientific">Agromyces luteolus</name>
    <dbReference type="NCBI Taxonomy" id="88373"/>
    <lineage>
        <taxon>Bacteria</taxon>
        <taxon>Bacillati</taxon>
        <taxon>Actinomycetota</taxon>
        <taxon>Actinomycetes</taxon>
        <taxon>Micrococcales</taxon>
        <taxon>Microbacteriaceae</taxon>
        <taxon>Agromyces</taxon>
    </lineage>
</organism>
<gene>
    <name evidence="2" type="ORF">GLX25_02770</name>
</gene>
<evidence type="ECO:0000259" key="1">
    <source>
        <dbReference type="Pfam" id="PF04480"/>
    </source>
</evidence>
<keyword evidence="3" id="KW-1185">Reference proteome</keyword>
<dbReference type="InterPro" id="IPR007569">
    <property type="entry name" value="DUF559"/>
</dbReference>
<evidence type="ECO:0000313" key="2">
    <source>
        <dbReference type="EMBL" id="MUN06040.1"/>
    </source>
</evidence>
<feature type="domain" description="DUF559" evidence="1">
    <location>
        <begin position="11"/>
        <end position="64"/>
    </location>
</feature>
<reference evidence="2 3" key="1">
    <citation type="submission" date="2019-11" db="EMBL/GenBank/DDBJ databases">
        <title>Agromyces kandeliae sp. nov., isolated from mangrove soil.</title>
        <authorList>
            <person name="Wang R."/>
        </authorList>
    </citation>
    <scope>NUCLEOTIDE SEQUENCE [LARGE SCALE GENOMIC DNA]</scope>
    <source>
        <strain evidence="2 3">JCM 11431</strain>
    </source>
</reference>
<dbReference type="RefSeq" id="WP_155840679.1">
    <property type="nucleotide sequence ID" value="NZ_BAAAIA010000003.1"/>
</dbReference>
<comment type="caution">
    <text evidence="2">The sequence shown here is derived from an EMBL/GenBank/DDBJ whole genome shotgun (WGS) entry which is preliminary data.</text>
</comment>
<dbReference type="Proteomes" id="UP000480122">
    <property type="component" value="Unassembled WGS sequence"/>
</dbReference>
<evidence type="ECO:0000313" key="3">
    <source>
        <dbReference type="Proteomes" id="UP000480122"/>
    </source>
</evidence>